<feature type="compositionally biased region" description="Low complexity" evidence="6">
    <location>
        <begin position="216"/>
        <end position="226"/>
    </location>
</feature>
<dbReference type="Gene3D" id="3.40.50.10190">
    <property type="entry name" value="BRCT domain"/>
    <property type="match status" value="1"/>
</dbReference>
<evidence type="ECO:0000259" key="7">
    <source>
        <dbReference type="PROSITE" id="PS50172"/>
    </source>
</evidence>
<keyword evidence="4" id="KW-0234">DNA repair</keyword>
<evidence type="ECO:0000256" key="5">
    <source>
        <dbReference type="ARBA" id="ARBA00023242"/>
    </source>
</evidence>
<sequence length="694" mass="73295">MTSPDLTAAAGPRVTPLAPFVPPAPIPSSAPAPVPATVSVPIPLSVPATVPSAAAAAPASSAPSPSLASPPTLAPPPPRPRVAFAATPDLATLMPSISYLSQADVVHSGPSSPVSHVRDGGAPPTSELSSLSSDSESNSDSDTDEAESMDVDDGSESIYQATQSVWDFDPEEHTPVTTRSKAKQGVQAGKSSSRLAREVVPAPNSTPSPAVGGDGVAAPDAPPVAVQKTRAPRLPVRTKRKAAAEAASDSNADADDETTAAASRPAKRRAAAAKTNPSRATPARATSARAASSAAKKRSPPSKAAAAVASSPALTPTTTEPRRTPRTRTMQPLGTPSATPTRSRPTRQARASADTRIAAMSHPSARGLSDEQYYKSIQAVQSAQTDVVIALSSYHKDDRQRVEREVDQLAKLLKAEHGTTVSRVAEKNDEWVPTVTHVLTDMDENKCARRTNKVIAACIHGAWVVSTEWLRACLAAKALVSEEPYEVQGDTKGGIHHGPRRNRERRHQEELSPLAGTSLYLDPSIQPPFLAAILPVLGCAITSLTWSGTTRRRLAGLPRSSTSTATPVVTRTQGTITIQIDPARPVIVAKEVPEEDRDVWARALQGHQVVPLSVLTRRVCASEGWETPVVVREQDQGEWAVMTAVYREDEDEDEDEEEREESEAPATPVTRARRGVRARKSSGRAAASAAVREE</sequence>
<dbReference type="PANTHER" id="PTHR13763:SF0">
    <property type="entry name" value="BREAST CANCER TYPE 1 SUSCEPTIBILITY PROTEIN"/>
    <property type="match status" value="1"/>
</dbReference>
<dbReference type="PANTHER" id="PTHR13763">
    <property type="entry name" value="BREAST CANCER TYPE 1 SUSCEPTIBILITY PROTEIN BRCA1"/>
    <property type="match status" value="1"/>
</dbReference>
<feature type="compositionally biased region" description="Basic residues" evidence="6">
    <location>
        <begin position="671"/>
        <end position="682"/>
    </location>
</feature>
<dbReference type="InterPro" id="IPR036420">
    <property type="entry name" value="BRCT_dom_sf"/>
</dbReference>
<feature type="region of interest" description="Disordered" evidence="6">
    <location>
        <begin position="104"/>
        <end position="355"/>
    </location>
</feature>
<dbReference type="eggNOG" id="KOG4362">
    <property type="taxonomic scope" value="Eukaryota"/>
</dbReference>
<dbReference type="PROSITE" id="PS50172">
    <property type="entry name" value="BRCT"/>
    <property type="match status" value="1"/>
</dbReference>
<dbReference type="InterPro" id="IPR031099">
    <property type="entry name" value="BRCA1-associated"/>
</dbReference>
<gene>
    <name evidence="8" type="ORF">AMAG_15359</name>
</gene>
<evidence type="ECO:0000313" key="9">
    <source>
        <dbReference type="Proteomes" id="UP000054350"/>
    </source>
</evidence>
<evidence type="ECO:0000256" key="6">
    <source>
        <dbReference type="SAM" id="MobiDB-lite"/>
    </source>
</evidence>
<dbReference type="InterPro" id="IPR001357">
    <property type="entry name" value="BRCT_dom"/>
</dbReference>
<name>A0A0L0T715_ALLM3</name>
<evidence type="ECO:0000256" key="2">
    <source>
        <dbReference type="ARBA" id="ARBA00022737"/>
    </source>
</evidence>
<dbReference type="SMART" id="SM00292">
    <property type="entry name" value="BRCT"/>
    <property type="match status" value="1"/>
</dbReference>
<dbReference type="AlphaFoldDB" id="A0A0L0T715"/>
<feature type="compositionally biased region" description="Low complexity" evidence="6">
    <location>
        <begin position="35"/>
        <end position="71"/>
    </location>
</feature>
<dbReference type="GO" id="GO:0004842">
    <property type="term" value="F:ubiquitin-protein transferase activity"/>
    <property type="evidence" value="ECO:0007669"/>
    <property type="project" value="TreeGrafter"/>
</dbReference>
<feature type="compositionally biased region" description="Basic residues" evidence="6">
    <location>
        <begin position="494"/>
        <end position="505"/>
    </location>
</feature>
<feature type="compositionally biased region" description="Low complexity" evidence="6">
    <location>
        <begin position="125"/>
        <end position="136"/>
    </location>
</feature>
<reference evidence="9" key="2">
    <citation type="submission" date="2009-11" db="EMBL/GenBank/DDBJ databases">
        <title>The Genome Sequence of Allomyces macrogynus strain ATCC 38327.</title>
        <authorList>
            <consortium name="The Broad Institute Genome Sequencing Platform"/>
            <person name="Russ C."/>
            <person name="Cuomo C."/>
            <person name="Shea T."/>
            <person name="Young S.K."/>
            <person name="Zeng Q."/>
            <person name="Koehrsen M."/>
            <person name="Haas B."/>
            <person name="Borodovsky M."/>
            <person name="Guigo R."/>
            <person name="Alvarado L."/>
            <person name="Berlin A."/>
            <person name="Borenstein D."/>
            <person name="Chen Z."/>
            <person name="Engels R."/>
            <person name="Freedman E."/>
            <person name="Gellesch M."/>
            <person name="Goldberg J."/>
            <person name="Griggs A."/>
            <person name="Gujja S."/>
            <person name="Heiman D."/>
            <person name="Hepburn T."/>
            <person name="Howarth C."/>
            <person name="Jen D."/>
            <person name="Larson L."/>
            <person name="Lewis B."/>
            <person name="Mehta T."/>
            <person name="Park D."/>
            <person name="Pearson M."/>
            <person name="Roberts A."/>
            <person name="Saif S."/>
            <person name="Shenoy N."/>
            <person name="Sisk P."/>
            <person name="Stolte C."/>
            <person name="Sykes S."/>
            <person name="Walk T."/>
            <person name="White J."/>
            <person name="Yandava C."/>
            <person name="Burger G."/>
            <person name="Gray M.W."/>
            <person name="Holland P.W.H."/>
            <person name="King N."/>
            <person name="Lang F.B.F."/>
            <person name="Roger A.J."/>
            <person name="Ruiz-Trillo I."/>
            <person name="Lander E."/>
            <person name="Nusbaum C."/>
        </authorList>
    </citation>
    <scope>NUCLEOTIDE SEQUENCE [LARGE SCALE GENOMIC DNA]</scope>
    <source>
        <strain evidence="9">ATCC 38327</strain>
    </source>
</reference>
<feature type="compositionally biased region" description="Low complexity" evidence="6">
    <location>
        <begin position="683"/>
        <end position="694"/>
    </location>
</feature>
<dbReference type="SUPFAM" id="SSF52113">
    <property type="entry name" value="BRCT domain"/>
    <property type="match status" value="1"/>
</dbReference>
<feature type="compositionally biased region" description="Low complexity" evidence="6">
    <location>
        <begin position="335"/>
        <end position="352"/>
    </location>
</feature>
<accession>A0A0L0T715</accession>
<feature type="compositionally biased region" description="Low complexity" evidence="6">
    <location>
        <begin position="105"/>
        <end position="115"/>
    </location>
</feature>
<dbReference type="Proteomes" id="UP000054350">
    <property type="component" value="Unassembled WGS sequence"/>
</dbReference>
<dbReference type="STRING" id="578462.A0A0L0T715"/>
<comment type="subcellular location">
    <subcellularLocation>
        <location evidence="1">Nucleus</location>
    </subcellularLocation>
</comment>
<evidence type="ECO:0000256" key="3">
    <source>
        <dbReference type="ARBA" id="ARBA00022763"/>
    </source>
</evidence>
<keyword evidence="2" id="KW-0677">Repeat</keyword>
<dbReference type="EMBL" id="GG745367">
    <property type="protein sequence ID" value="KNE70598.1"/>
    <property type="molecule type" value="Genomic_DNA"/>
</dbReference>
<feature type="compositionally biased region" description="Acidic residues" evidence="6">
    <location>
        <begin position="137"/>
        <end position="155"/>
    </location>
</feature>
<feature type="region of interest" description="Disordered" evidence="6">
    <location>
        <begin position="487"/>
        <end position="507"/>
    </location>
</feature>
<evidence type="ECO:0000256" key="4">
    <source>
        <dbReference type="ARBA" id="ARBA00023204"/>
    </source>
</evidence>
<feature type="region of interest" description="Disordered" evidence="6">
    <location>
        <begin position="646"/>
        <end position="694"/>
    </location>
</feature>
<evidence type="ECO:0000256" key="1">
    <source>
        <dbReference type="ARBA" id="ARBA00004123"/>
    </source>
</evidence>
<evidence type="ECO:0000313" key="8">
    <source>
        <dbReference type="EMBL" id="KNE70598.1"/>
    </source>
</evidence>
<feature type="domain" description="BRCT" evidence="7">
    <location>
        <begin position="379"/>
        <end position="487"/>
    </location>
</feature>
<dbReference type="GO" id="GO:0005634">
    <property type="term" value="C:nucleus"/>
    <property type="evidence" value="ECO:0007669"/>
    <property type="project" value="UniProtKB-SubCell"/>
</dbReference>
<keyword evidence="9" id="KW-1185">Reference proteome</keyword>
<feature type="compositionally biased region" description="Low complexity" evidence="6">
    <location>
        <begin position="272"/>
        <end position="294"/>
    </location>
</feature>
<dbReference type="GO" id="GO:0045944">
    <property type="term" value="P:positive regulation of transcription by RNA polymerase II"/>
    <property type="evidence" value="ECO:0007669"/>
    <property type="project" value="TreeGrafter"/>
</dbReference>
<dbReference type="VEuPathDB" id="FungiDB:AMAG_15359"/>
<dbReference type="GO" id="GO:0000724">
    <property type="term" value="P:double-strand break repair via homologous recombination"/>
    <property type="evidence" value="ECO:0007669"/>
    <property type="project" value="TreeGrafter"/>
</dbReference>
<feature type="compositionally biased region" description="Pro residues" evidence="6">
    <location>
        <begin position="19"/>
        <end position="34"/>
    </location>
</feature>
<dbReference type="OrthoDB" id="6270329at2759"/>
<keyword evidence="5" id="KW-0539">Nucleus</keyword>
<proteinExistence type="predicted"/>
<reference evidence="8 9" key="1">
    <citation type="submission" date="2009-11" db="EMBL/GenBank/DDBJ databases">
        <title>Annotation of Allomyces macrogynus ATCC 38327.</title>
        <authorList>
            <consortium name="The Broad Institute Genome Sequencing Platform"/>
            <person name="Russ C."/>
            <person name="Cuomo C."/>
            <person name="Burger G."/>
            <person name="Gray M.W."/>
            <person name="Holland P.W.H."/>
            <person name="King N."/>
            <person name="Lang F.B.F."/>
            <person name="Roger A.J."/>
            <person name="Ruiz-Trillo I."/>
            <person name="Young S.K."/>
            <person name="Zeng Q."/>
            <person name="Gargeya S."/>
            <person name="Fitzgerald M."/>
            <person name="Haas B."/>
            <person name="Abouelleil A."/>
            <person name="Alvarado L."/>
            <person name="Arachchi H.M."/>
            <person name="Berlin A."/>
            <person name="Chapman S.B."/>
            <person name="Gearin G."/>
            <person name="Goldberg J."/>
            <person name="Griggs A."/>
            <person name="Gujja S."/>
            <person name="Hansen M."/>
            <person name="Heiman D."/>
            <person name="Howarth C."/>
            <person name="Larimer J."/>
            <person name="Lui A."/>
            <person name="MacDonald P.J.P."/>
            <person name="McCowen C."/>
            <person name="Montmayeur A."/>
            <person name="Murphy C."/>
            <person name="Neiman D."/>
            <person name="Pearson M."/>
            <person name="Priest M."/>
            <person name="Roberts A."/>
            <person name="Saif S."/>
            <person name="Shea T."/>
            <person name="Sisk P."/>
            <person name="Stolte C."/>
            <person name="Sykes S."/>
            <person name="Wortman J."/>
            <person name="Nusbaum C."/>
            <person name="Birren B."/>
        </authorList>
    </citation>
    <scope>NUCLEOTIDE SEQUENCE [LARGE SCALE GENOMIC DNA]</scope>
    <source>
        <strain evidence="8 9">ATCC 38327</strain>
    </source>
</reference>
<feature type="region of interest" description="Disordered" evidence="6">
    <location>
        <begin position="1"/>
        <end position="86"/>
    </location>
</feature>
<organism evidence="8 9">
    <name type="scientific">Allomyces macrogynus (strain ATCC 38327)</name>
    <name type="common">Allomyces javanicus var. macrogynus</name>
    <dbReference type="NCBI Taxonomy" id="578462"/>
    <lineage>
        <taxon>Eukaryota</taxon>
        <taxon>Fungi</taxon>
        <taxon>Fungi incertae sedis</taxon>
        <taxon>Blastocladiomycota</taxon>
        <taxon>Blastocladiomycetes</taxon>
        <taxon>Blastocladiales</taxon>
        <taxon>Blastocladiaceae</taxon>
        <taxon>Allomyces</taxon>
    </lineage>
</organism>
<keyword evidence="3" id="KW-0227">DNA damage</keyword>
<protein>
    <recommendedName>
        <fullName evidence="7">BRCT domain-containing protein</fullName>
    </recommendedName>
</protein>
<feature type="compositionally biased region" description="Low complexity" evidence="6">
    <location>
        <begin position="301"/>
        <end position="319"/>
    </location>
</feature>
<feature type="compositionally biased region" description="Acidic residues" evidence="6">
    <location>
        <begin position="648"/>
        <end position="663"/>
    </location>
</feature>